<name>A0AAD9G3W8_9STRA</name>
<evidence type="ECO:0000313" key="2">
    <source>
        <dbReference type="Proteomes" id="UP001259832"/>
    </source>
</evidence>
<reference evidence="1" key="1">
    <citation type="submission" date="2023-08" db="EMBL/GenBank/DDBJ databases">
        <title>Reference Genome Resource for the Citrus Pathogen Phytophthora citrophthora.</title>
        <authorList>
            <person name="Moller H."/>
            <person name="Coetzee B."/>
            <person name="Rose L.J."/>
            <person name="Van Niekerk J.M."/>
        </authorList>
    </citation>
    <scope>NUCLEOTIDE SEQUENCE</scope>
    <source>
        <strain evidence="1">STE-U-9442</strain>
    </source>
</reference>
<organism evidence="1 2">
    <name type="scientific">Phytophthora citrophthora</name>
    <dbReference type="NCBI Taxonomy" id="4793"/>
    <lineage>
        <taxon>Eukaryota</taxon>
        <taxon>Sar</taxon>
        <taxon>Stramenopiles</taxon>
        <taxon>Oomycota</taxon>
        <taxon>Peronosporomycetes</taxon>
        <taxon>Peronosporales</taxon>
        <taxon>Peronosporaceae</taxon>
        <taxon>Phytophthora</taxon>
    </lineage>
</organism>
<keyword evidence="2" id="KW-1185">Reference proteome</keyword>
<gene>
    <name evidence="1" type="ORF">P3T76_013562</name>
</gene>
<proteinExistence type="predicted"/>
<dbReference type="AlphaFoldDB" id="A0AAD9G3W8"/>
<protein>
    <submittedName>
        <fullName evidence="1">Uncharacterized protein</fullName>
    </submittedName>
</protein>
<dbReference type="Proteomes" id="UP001259832">
    <property type="component" value="Unassembled WGS sequence"/>
</dbReference>
<dbReference type="EMBL" id="JASMQC010000036">
    <property type="protein sequence ID" value="KAK1930973.1"/>
    <property type="molecule type" value="Genomic_DNA"/>
</dbReference>
<evidence type="ECO:0000313" key="1">
    <source>
        <dbReference type="EMBL" id="KAK1930973.1"/>
    </source>
</evidence>
<comment type="caution">
    <text evidence="1">The sequence shown here is derived from an EMBL/GenBank/DDBJ whole genome shotgun (WGS) entry which is preliminary data.</text>
</comment>
<accession>A0AAD9G3W8</accession>
<sequence length="183" mass="21614">MGPGFVIMDADHVQYNACVAEIPHSTVLMCWFGVMQNVHKLVHDAMLDCVNRQLIFRNFYDLHFTIDEQQYLRKRDFVIASWERCWSDLPLIPECFEPYYQNFWLWRAFHTHSGYASKNNPLGTYRLKLKLFKNSKRATPVKLVSRLDLYRIAYESSMSPFSTNSSISKRMKAAYLLQTKTRP</sequence>